<gene>
    <name evidence="1" type="ORF">LSALG_LOCUS31237</name>
</gene>
<reference evidence="1" key="1">
    <citation type="submission" date="2023-04" db="EMBL/GenBank/DDBJ databases">
        <authorList>
            <person name="Vijverberg K."/>
            <person name="Xiong W."/>
            <person name="Schranz E."/>
        </authorList>
    </citation>
    <scope>NUCLEOTIDE SEQUENCE</scope>
</reference>
<dbReference type="AlphaFoldDB" id="A0AA35ZH47"/>
<evidence type="ECO:0000313" key="2">
    <source>
        <dbReference type="Proteomes" id="UP001177003"/>
    </source>
</evidence>
<accession>A0AA35ZH47</accession>
<protein>
    <submittedName>
        <fullName evidence="1">Uncharacterized protein</fullName>
    </submittedName>
</protein>
<dbReference type="EMBL" id="OX465083">
    <property type="protein sequence ID" value="CAI9292141.1"/>
    <property type="molecule type" value="Genomic_DNA"/>
</dbReference>
<proteinExistence type="predicted"/>
<dbReference type="Proteomes" id="UP001177003">
    <property type="component" value="Chromosome 7"/>
</dbReference>
<keyword evidence="2" id="KW-1185">Reference proteome</keyword>
<evidence type="ECO:0000313" key="1">
    <source>
        <dbReference type="EMBL" id="CAI9292141.1"/>
    </source>
</evidence>
<sequence>MMEMMTLKKYNRILVPWEGTKQKLKKKKNDIFNFVGRNQIVNLRGNDDTNDTTESNFGETYDRNRPTHEELLIKVSSTRFLHLLFPNTITVLYAVAIHHHHPGLPSELTTSLGENMSLSQSPLHNLSNQSVYFF</sequence>
<name>A0AA35ZH47_LACSI</name>
<organism evidence="1 2">
    <name type="scientific">Lactuca saligna</name>
    <name type="common">Willowleaf lettuce</name>
    <dbReference type="NCBI Taxonomy" id="75948"/>
    <lineage>
        <taxon>Eukaryota</taxon>
        <taxon>Viridiplantae</taxon>
        <taxon>Streptophyta</taxon>
        <taxon>Embryophyta</taxon>
        <taxon>Tracheophyta</taxon>
        <taxon>Spermatophyta</taxon>
        <taxon>Magnoliopsida</taxon>
        <taxon>eudicotyledons</taxon>
        <taxon>Gunneridae</taxon>
        <taxon>Pentapetalae</taxon>
        <taxon>asterids</taxon>
        <taxon>campanulids</taxon>
        <taxon>Asterales</taxon>
        <taxon>Asteraceae</taxon>
        <taxon>Cichorioideae</taxon>
        <taxon>Cichorieae</taxon>
        <taxon>Lactucinae</taxon>
        <taxon>Lactuca</taxon>
    </lineage>
</organism>